<feature type="transmembrane region" description="Helical" evidence="8">
    <location>
        <begin position="196"/>
        <end position="218"/>
    </location>
</feature>
<dbReference type="GO" id="GO:0005886">
    <property type="term" value="C:plasma membrane"/>
    <property type="evidence" value="ECO:0007669"/>
    <property type="project" value="UniProtKB-SubCell"/>
</dbReference>
<keyword evidence="7 8" id="KW-0472">Membrane</keyword>
<keyword evidence="4" id="KW-0133">Cell shape</keyword>
<keyword evidence="3 8" id="KW-0812">Transmembrane</keyword>
<dbReference type="CDD" id="cd13123">
    <property type="entry name" value="MATE_MurJ_like"/>
    <property type="match status" value="1"/>
</dbReference>
<dbReference type="AlphaFoldDB" id="A0A6J5ZNQ5"/>
<evidence type="ECO:0000256" key="7">
    <source>
        <dbReference type="ARBA" id="ARBA00023136"/>
    </source>
</evidence>
<evidence type="ECO:0000256" key="4">
    <source>
        <dbReference type="ARBA" id="ARBA00022960"/>
    </source>
</evidence>
<feature type="transmembrane region" description="Helical" evidence="8">
    <location>
        <begin position="242"/>
        <end position="267"/>
    </location>
</feature>
<organism evidence="9">
    <name type="scientific">freshwater metagenome</name>
    <dbReference type="NCBI Taxonomy" id="449393"/>
    <lineage>
        <taxon>unclassified sequences</taxon>
        <taxon>metagenomes</taxon>
        <taxon>ecological metagenomes</taxon>
    </lineage>
</organism>
<dbReference type="NCBIfam" id="TIGR01695">
    <property type="entry name" value="murJ_mviN"/>
    <property type="match status" value="1"/>
</dbReference>
<comment type="subcellular location">
    <subcellularLocation>
        <location evidence="1">Cell membrane</location>
        <topology evidence="1">Multi-pass membrane protein</topology>
    </subcellularLocation>
</comment>
<feature type="transmembrane region" description="Helical" evidence="8">
    <location>
        <begin position="21"/>
        <end position="40"/>
    </location>
</feature>
<sequence>MAQRNFGNTSGMALGTLISRITGVVRDIVLVASIGTGIFSDTYSVANSLPNIIYILIAGGAINAVFIPVLVRRMNDDPDQGKAFSDRLITLVALVLGSVVIFSMALAPQITNLYTTSSWSQRDLYVASIFTLWCLPQIFFYGMYTLFSQVLNARNVFVAPMFAPIINNLIVIATSLTFLSLHQNQPTTTSVTNTQIGLLGFGTTLGVVVQAAILIPTLKRQGYSWRPRFDFRHTGLGQVGNLARWTIGFVFVNQISFLVLSNLATYANVITTNNNGISTGFTSYQKAQLMMMLPHSIITVSIITALLPRLSRQSHHHDLVRFGHEMANTARLVIGLIVPCAMLLFIAGPLLGQLMYGHGASSQGQGQAVGQIASMFALGLPAFSMFYLLLRSYYAQENTKTPFFLNLAFNIGHLAIGVSLFAAVDTRFKVAALGFGYSAAYTATALVTWKLVSRRFSEMTQARIPVHVFKSIAASAAAAAVSWAVHVTLSMVMKSASIPSLIIDLAVMGLVFVATYLIVAQNMRVISISDLRGFRRVT</sequence>
<dbReference type="GO" id="GO:0015648">
    <property type="term" value="F:lipid-linked peptidoglycan transporter activity"/>
    <property type="evidence" value="ECO:0007669"/>
    <property type="project" value="TreeGrafter"/>
</dbReference>
<feature type="transmembrane region" description="Helical" evidence="8">
    <location>
        <begin position="402"/>
        <end position="424"/>
    </location>
</feature>
<keyword evidence="6 8" id="KW-1133">Transmembrane helix</keyword>
<gene>
    <name evidence="9" type="ORF">UFOPK3770_01061</name>
</gene>
<accession>A0A6J5ZNQ5</accession>
<feature type="transmembrane region" description="Helical" evidence="8">
    <location>
        <begin position="430"/>
        <end position="452"/>
    </location>
</feature>
<dbReference type="Pfam" id="PF03023">
    <property type="entry name" value="MurJ"/>
    <property type="match status" value="1"/>
</dbReference>
<reference evidence="9" key="1">
    <citation type="submission" date="2020-05" db="EMBL/GenBank/DDBJ databases">
        <authorList>
            <person name="Chiriac C."/>
            <person name="Salcher M."/>
            <person name="Ghai R."/>
            <person name="Kavagutti S V."/>
        </authorList>
    </citation>
    <scope>NUCLEOTIDE SEQUENCE</scope>
</reference>
<dbReference type="PANTHER" id="PTHR47019:SF1">
    <property type="entry name" value="LIPID II FLIPPASE MURJ"/>
    <property type="match status" value="1"/>
</dbReference>
<evidence type="ECO:0000256" key="5">
    <source>
        <dbReference type="ARBA" id="ARBA00022984"/>
    </source>
</evidence>
<keyword evidence="2" id="KW-1003">Cell membrane</keyword>
<proteinExistence type="predicted"/>
<evidence type="ECO:0000256" key="8">
    <source>
        <dbReference type="SAM" id="Phobius"/>
    </source>
</evidence>
<dbReference type="GO" id="GO:0034204">
    <property type="term" value="P:lipid translocation"/>
    <property type="evidence" value="ECO:0007669"/>
    <property type="project" value="TreeGrafter"/>
</dbReference>
<feature type="transmembrane region" description="Helical" evidence="8">
    <location>
        <begin position="287"/>
        <end position="308"/>
    </location>
</feature>
<feature type="transmembrane region" description="Helical" evidence="8">
    <location>
        <begin position="83"/>
        <end position="104"/>
    </location>
</feature>
<protein>
    <submittedName>
        <fullName evidence="9">Unannotated protein</fullName>
    </submittedName>
</protein>
<dbReference type="GO" id="GO:0009252">
    <property type="term" value="P:peptidoglycan biosynthetic process"/>
    <property type="evidence" value="ECO:0007669"/>
    <property type="project" value="UniProtKB-KW"/>
</dbReference>
<evidence type="ECO:0000256" key="1">
    <source>
        <dbReference type="ARBA" id="ARBA00004651"/>
    </source>
</evidence>
<evidence type="ECO:0000256" key="3">
    <source>
        <dbReference type="ARBA" id="ARBA00022692"/>
    </source>
</evidence>
<dbReference type="GO" id="GO:0008360">
    <property type="term" value="P:regulation of cell shape"/>
    <property type="evidence" value="ECO:0007669"/>
    <property type="project" value="UniProtKB-KW"/>
</dbReference>
<dbReference type="EMBL" id="CAESAJ010000133">
    <property type="protein sequence ID" value="CAB4342220.1"/>
    <property type="molecule type" value="Genomic_DNA"/>
</dbReference>
<evidence type="ECO:0000256" key="2">
    <source>
        <dbReference type="ARBA" id="ARBA00022475"/>
    </source>
</evidence>
<dbReference type="PRINTS" id="PR01806">
    <property type="entry name" value="VIRFACTRMVIN"/>
</dbReference>
<feature type="transmembrane region" description="Helical" evidence="8">
    <location>
        <begin position="52"/>
        <end position="71"/>
    </location>
</feature>
<feature type="transmembrane region" description="Helical" evidence="8">
    <location>
        <begin position="368"/>
        <end position="390"/>
    </location>
</feature>
<dbReference type="PANTHER" id="PTHR47019">
    <property type="entry name" value="LIPID II FLIPPASE MURJ"/>
    <property type="match status" value="1"/>
</dbReference>
<keyword evidence="5" id="KW-0573">Peptidoglycan synthesis</keyword>
<feature type="transmembrane region" description="Helical" evidence="8">
    <location>
        <begin position="329"/>
        <end position="348"/>
    </location>
</feature>
<evidence type="ECO:0000313" key="9">
    <source>
        <dbReference type="EMBL" id="CAB4342220.1"/>
    </source>
</evidence>
<feature type="transmembrane region" description="Helical" evidence="8">
    <location>
        <begin position="497"/>
        <end position="519"/>
    </location>
</feature>
<dbReference type="InterPro" id="IPR051050">
    <property type="entry name" value="Lipid_II_flippase_MurJ/MviN"/>
</dbReference>
<name>A0A6J5ZNQ5_9ZZZZ</name>
<feature type="transmembrane region" description="Helical" evidence="8">
    <location>
        <begin position="124"/>
        <end position="144"/>
    </location>
</feature>
<feature type="transmembrane region" description="Helical" evidence="8">
    <location>
        <begin position="156"/>
        <end position="176"/>
    </location>
</feature>
<dbReference type="InterPro" id="IPR004268">
    <property type="entry name" value="MurJ"/>
</dbReference>
<evidence type="ECO:0000256" key="6">
    <source>
        <dbReference type="ARBA" id="ARBA00022989"/>
    </source>
</evidence>
<feature type="transmembrane region" description="Helical" evidence="8">
    <location>
        <begin position="464"/>
        <end position="485"/>
    </location>
</feature>